<accession>A0A918WVV1</accession>
<name>A0A918WVV1_9ACTN</name>
<dbReference type="GO" id="GO:0016747">
    <property type="term" value="F:acyltransferase activity, transferring groups other than amino-acyl groups"/>
    <property type="evidence" value="ECO:0007669"/>
    <property type="project" value="InterPro"/>
</dbReference>
<sequence>MAKAADDADQVNGGADQVTGAPEHAYPDHWEADVVLRDGGTARIRPITTEDADRLVSFYEQVSDESKYYRFFAPYPRLSAKDVHRFTHHDYVDRVGLAVTVGGEFIATVRYDRINADGLPASGPDADQAEVAFLVQDAHQGRGVASAVLEHIGAVARERGIRRFVAEVLPANSKMIKVFTDAGYQQKRSFEDGVVHLEFDLEPTDRSLAVQRAREHRAEARSVQRLLAPGSVVVVGAGRSPQSVGRTVLRNLLAAGFTGRTYAVNAALPPETTELEGVPAHRSVAEIGVPVDLAVVVVPADKVLDVVADCGESGVQGLVVLAAGYAESGAEGRERQRELVRRARSYGMRIIGPNAFGIINTSEAVHLNASLAPRPPDRGRIGLFAQSGAIGIALLSGLHRRGAGVSAFISAGNRADVSGNDFLQYCHEDPDTDAVLLYLESIGNPRKFTRLARRTAASKPVVVVKGARHSGSTPPGHAVPVARIPDATVSALFRQAGVVRVDTVTELVDAGLMLTGQPLPRGPRTAILGNSESLGLLTYDACLTEGLRPLPPRDLTTAATPADFREALAAALADPACDAVIVTAIPWMGESGTTESGDGEVLATALREAAATAPAKPVAVVHVEMGELAQALAAATSTAPGRDPAAAGAGKPQVKATPTTATGPAAQAAPTAPSGLDRPAATASAPQVPPSAPGAPPPGSATSGGGPTGAPAPRRIPAYPAAERAVRALAEAVRYAQWRRDAAEPGKVPEYEDIDEGGAAAQIDALLAADGDPRGLPLKADAARELLGRYGIEVRGALPAPGPDEAVAAAQRLGYPVALKTTAPHLRHRPDLGGVRLDLADEDDLRRAYAELTDALGKPEELLLVVQAMAPRGVDTVVRAAIDPAVGAVLSFGLAGAASELLGDTGHRLVPATDRDAAELIRSIRTAPLLFGWRGSAPVDTAALEELLLRVSRLVDDHPEVVGVALEPVVVAPDGLSVLGATVRLAPPAVRDDLGPRRLPSY</sequence>
<dbReference type="PROSITE" id="PS51186">
    <property type="entry name" value="GNAT"/>
    <property type="match status" value="1"/>
</dbReference>
<dbReference type="Gene3D" id="3.30.470.20">
    <property type="entry name" value="ATP-grasp fold, B domain"/>
    <property type="match status" value="1"/>
</dbReference>
<dbReference type="InterPro" id="IPR016181">
    <property type="entry name" value="Acyl_CoA_acyltransferase"/>
</dbReference>
<dbReference type="InterPro" id="IPR011761">
    <property type="entry name" value="ATP-grasp"/>
</dbReference>
<dbReference type="Pfam" id="PF13380">
    <property type="entry name" value="CoA_binding_2"/>
    <property type="match status" value="1"/>
</dbReference>
<dbReference type="Pfam" id="PF13607">
    <property type="entry name" value="Succ_CoA_lig"/>
    <property type="match status" value="1"/>
</dbReference>
<gene>
    <name evidence="5" type="ORF">GCM10010334_20640</name>
</gene>
<dbReference type="Gene3D" id="3.40.50.720">
    <property type="entry name" value="NAD(P)-binding Rossmann-like Domain"/>
    <property type="match status" value="1"/>
</dbReference>
<protein>
    <recommendedName>
        <fullName evidence="7">GNAT family N-acetyltransferase</fullName>
    </recommendedName>
</protein>
<evidence type="ECO:0000256" key="1">
    <source>
        <dbReference type="PROSITE-ProRule" id="PRU00409"/>
    </source>
</evidence>
<dbReference type="SUPFAM" id="SSF52210">
    <property type="entry name" value="Succinyl-CoA synthetase domains"/>
    <property type="match status" value="2"/>
</dbReference>
<dbReference type="GO" id="GO:0005524">
    <property type="term" value="F:ATP binding"/>
    <property type="evidence" value="ECO:0007669"/>
    <property type="project" value="UniProtKB-UniRule"/>
</dbReference>
<dbReference type="Gene3D" id="3.40.50.261">
    <property type="entry name" value="Succinyl-CoA synthetase domains"/>
    <property type="match status" value="2"/>
</dbReference>
<reference evidence="5" key="1">
    <citation type="journal article" date="2014" name="Int. J. Syst. Evol. Microbiol.">
        <title>Complete genome sequence of Corynebacterium casei LMG S-19264T (=DSM 44701T), isolated from a smear-ripened cheese.</title>
        <authorList>
            <consortium name="US DOE Joint Genome Institute (JGI-PGF)"/>
            <person name="Walter F."/>
            <person name="Albersmeier A."/>
            <person name="Kalinowski J."/>
            <person name="Ruckert C."/>
        </authorList>
    </citation>
    <scope>NUCLEOTIDE SEQUENCE</scope>
    <source>
        <strain evidence="5">JCM 4637</strain>
    </source>
</reference>
<dbReference type="CDD" id="cd04301">
    <property type="entry name" value="NAT_SF"/>
    <property type="match status" value="1"/>
</dbReference>
<dbReference type="EMBL" id="BMVC01000003">
    <property type="protein sequence ID" value="GHC88161.1"/>
    <property type="molecule type" value="Genomic_DNA"/>
</dbReference>
<organism evidence="5 6">
    <name type="scientific">Streptomyces finlayi</name>
    <dbReference type="NCBI Taxonomy" id="67296"/>
    <lineage>
        <taxon>Bacteria</taxon>
        <taxon>Bacillati</taxon>
        <taxon>Actinomycetota</taxon>
        <taxon>Actinomycetes</taxon>
        <taxon>Kitasatosporales</taxon>
        <taxon>Streptomycetaceae</taxon>
        <taxon>Streptomyces</taxon>
    </lineage>
</organism>
<dbReference type="InterPro" id="IPR003781">
    <property type="entry name" value="CoA-bd"/>
</dbReference>
<proteinExistence type="predicted"/>
<evidence type="ECO:0008006" key="7">
    <source>
        <dbReference type="Google" id="ProtNLM"/>
    </source>
</evidence>
<dbReference type="SMART" id="SM00881">
    <property type="entry name" value="CoA_binding"/>
    <property type="match status" value="1"/>
</dbReference>
<evidence type="ECO:0000259" key="4">
    <source>
        <dbReference type="PROSITE" id="PS51186"/>
    </source>
</evidence>
<dbReference type="Gene3D" id="3.30.1490.20">
    <property type="entry name" value="ATP-grasp fold, A domain"/>
    <property type="match status" value="1"/>
</dbReference>
<dbReference type="GO" id="GO:0046872">
    <property type="term" value="F:metal ion binding"/>
    <property type="evidence" value="ECO:0007669"/>
    <property type="project" value="InterPro"/>
</dbReference>
<dbReference type="AlphaFoldDB" id="A0A918WVV1"/>
<feature type="region of interest" description="Disordered" evidence="2">
    <location>
        <begin position="639"/>
        <end position="715"/>
    </location>
</feature>
<reference evidence="5" key="2">
    <citation type="submission" date="2020-09" db="EMBL/GenBank/DDBJ databases">
        <authorList>
            <person name="Sun Q."/>
            <person name="Ohkuma M."/>
        </authorList>
    </citation>
    <scope>NUCLEOTIDE SEQUENCE</scope>
    <source>
        <strain evidence="5">JCM 4637</strain>
    </source>
</reference>
<dbReference type="SUPFAM" id="SSF51735">
    <property type="entry name" value="NAD(P)-binding Rossmann-fold domains"/>
    <property type="match status" value="1"/>
</dbReference>
<evidence type="ECO:0000313" key="6">
    <source>
        <dbReference type="Proteomes" id="UP000638353"/>
    </source>
</evidence>
<dbReference type="InterPro" id="IPR013815">
    <property type="entry name" value="ATP_grasp_subdomain_1"/>
</dbReference>
<feature type="domain" description="N-acetyltransferase" evidence="4">
    <location>
        <begin position="42"/>
        <end position="206"/>
    </location>
</feature>
<dbReference type="InterPro" id="IPR036291">
    <property type="entry name" value="NAD(P)-bd_dom_sf"/>
</dbReference>
<dbReference type="SUPFAM" id="SSF56059">
    <property type="entry name" value="Glutathione synthetase ATP-binding domain-like"/>
    <property type="match status" value="1"/>
</dbReference>
<feature type="compositionally biased region" description="Pro residues" evidence="2">
    <location>
        <begin position="687"/>
        <end position="699"/>
    </location>
</feature>
<dbReference type="InterPro" id="IPR000182">
    <property type="entry name" value="GNAT_dom"/>
</dbReference>
<dbReference type="PROSITE" id="PS50975">
    <property type="entry name" value="ATP_GRASP"/>
    <property type="match status" value="1"/>
</dbReference>
<feature type="compositionally biased region" description="Low complexity" evidence="2">
    <location>
        <begin position="639"/>
        <end position="686"/>
    </location>
</feature>
<dbReference type="InterPro" id="IPR016102">
    <property type="entry name" value="Succinyl-CoA_synth-like"/>
</dbReference>
<dbReference type="Pfam" id="PF13549">
    <property type="entry name" value="ATP-grasp_5"/>
    <property type="match status" value="1"/>
</dbReference>
<dbReference type="RefSeq" id="WP_189823202.1">
    <property type="nucleotide sequence ID" value="NZ_BMVC01000003.1"/>
</dbReference>
<dbReference type="InterPro" id="IPR032875">
    <property type="entry name" value="Succ_CoA_lig_flav_dom"/>
</dbReference>
<feature type="domain" description="ATP-grasp" evidence="3">
    <location>
        <begin position="784"/>
        <end position="820"/>
    </location>
</feature>
<dbReference type="PANTHER" id="PTHR42793">
    <property type="entry name" value="COA BINDING DOMAIN CONTAINING PROTEIN"/>
    <property type="match status" value="1"/>
</dbReference>
<dbReference type="PANTHER" id="PTHR42793:SF1">
    <property type="entry name" value="PEPTIDYL-LYSINE N-ACETYLTRANSFERASE PATZ"/>
    <property type="match status" value="1"/>
</dbReference>
<evidence type="ECO:0000256" key="2">
    <source>
        <dbReference type="SAM" id="MobiDB-lite"/>
    </source>
</evidence>
<keyword evidence="1" id="KW-0547">Nucleotide-binding</keyword>
<dbReference type="Pfam" id="PF13302">
    <property type="entry name" value="Acetyltransf_3"/>
    <property type="match status" value="1"/>
</dbReference>
<feature type="region of interest" description="Disordered" evidence="2">
    <location>
        <begin position="1"/>
        <end position="24"/>
    </location>
</feature>
<evidence type="ECO:0000259" key="3">
    <source>
        <dbReference type="PROSITE" id="PS50975"/>
    </source>
</evidence>
<dbReference type="Proteomes" id="UP000638353">
    <property type="component" value="Unassembled WGS sequence"/>
</dbReference>
<evidence type="ECO:0000313" key="5">
    <source>
        <dbReference type="EMBL" id="GHC88161.1"/>
    </source>
</evidence>
<keyword evidence="1" id="KW-0067">ATP-binding</keyword>
<comment type="caution">
    <text evidence="5">The sequence shown here is derived from an EMBL/GenBank/DDBJ whole genome shotgun (WGS) entry which is preliminary data.</text>
</comment>
<dbReference type="SUPFAM" id="SSF55729">
    <property type="entry name" value="Acyl-CoA N-acyltransferases (Nat)"/>
    <property type="match status" value="1"/>
</dbReference>
<dbReference type="Gene3D" id="3.40.630.30">
    <property type="match status" value="1"/>
</dbReference>